<name>A0A6C0HB07_9ZZZZ</name>
<dbReference type="AlphaFoldDB" id="A0A6C0HB07"/>
<feature type="region of interest" description="Disordered" evidence="2">
    <location>
        <begin position="137"/>
        <end position="184"/>
    </location>
</feature>
<dbReference type="EMBL" id="MN739921">
    <property type="protein sequence ID" value="QHT77778.1"/>
    <property type="molecule type" value="Genomic_DNA"/>
</dbReference>
<organism evidence="4">
    <name type="scientific">viral metagenome</name>
    <dbReference type="NCBI Taxonomy" id="1070528"/>
    <lineage>
        <taxon>unclassified sequences</taxon>
        <taxon>metagenomes</taxon>
        <taxon>organismal metagenomes</taxon>
    </lineage>
</organism>
<feature type="compositionally biased region" description="Basic and acidic residues" evidence="2">
    <location>
        <begin position="157"/>
        <end position="184"/>
    </location>
</feature>
<sequence>MVKSKIHPDKVIYNEIKSIDDGDIGYSSSVYEIELYHNDIEIVLGREKYTYSDYGIIYYTIYLLLGNSPVARIGVFEIESSKLISILDEENDIDLSKGNILLFDNEEYILRKIKEYKESHQHLAEVDEEVEVIEKKEESEYLEQPDNETNEDESDDDATRLKIPENKKSKENENTKEQLKDGVFDVDDSIKASKPLSEETEEDSDKMKHEYVENTRNVWIQQFMKNEHYNILDVPGDGDCFFHTLVEAYAQMGYKTTTEKLRALLSDEATDETYQQYRTLYMNFLGEIHAKDKEMKDAKKIIAELKKRSEKTTDKAESTVLLKEAKNIVEQYNNFKIQKEDTKEMMSEFEFMEGIDSYEKFKGVVKTSNFWADTWAISTLEKKLNMKCIILSEEAYKNGDLDSVLQCGQLIDDVTNVDNYSPDCYIMVSHQGNHYQLITYKEKRILKYPEIPYDIKALIINKCMEKNAGPYYLIKEFRNLKTKLGLSPDEGAPEDDENEDIQLYDPETIFMFYNKSANAKAGKGSGEKMNKNRFMDFNALNKDKVCEDWRKKLDDDWIAPFKIDGKRWASVEHYYLGSQYKKGYPDIYATFSLDSETDISKDVTLAKQAAKKSNKLKSKQKLPEHVKIDADFFEVGVNSRYIEERKRALVAKFSQNLDLKKILMETKNAKLMQFKRGDTPKIDDLLMKVRVAIANEDKTKE</sequence>
<evidence type="ECO:0000256" key="1">
    <source>
        <dbReference type="SAM" id="Coils"/>
    </source>
</evidence>
<feature type="compositionally biased region" description="Acidic residues" evidence="2">
    <location>
        <begin position="140"/>
        <end position="156"/>
    </location>
</feature>
<dbReference type="Gene3D" id="1.10.357.40">
    <property type="entry name" value="YbiA-like"/>
    <property type="match status" value="1"/>
</dbReference>
<dbReference type="InterPro" id="IPR037238">
    <property type="entry name" value="YbiA-like_sf"/>
</dbReference>
<reference evidence="4" key="1">
    <citation type="journal article" date="2020" name="Nature">
        <title>Giant virus diversity and host interactions through global metagenomics.</title>
        <authorList>
            <person name="Schulz F."/>
            <person name="Roux S."/>
            <person name="Paez-Espino D."/>
            <person name="Jungbluth S."/>
            <person name="Walsh D.A."/>
            <person name="Denef V.J."/>
            <person name="McMahon K.D."/>
            <person name="Konstantinidis K.T."/>
            <person name="Eloe-Fadrosh E.A."/>
            <person name="Kyrpides N.C."/>
            <person name="Woyke T."/>
        </authorList>
    </citation>
    <scope>NUCLEOTIDE SEQUENCE</scope>
    <source>
        <strain evidence="4">GVMAG-M-3300023179-90</strain>
    </source>
</reference>
<keyword evidence="1" id="KW-0175">Coiled coil</keyword>
<evidence type="ECO:0000313" key="4">
    <source>
        <dbReference type="EMBL" id="QHT77778.1"/>
    </source>
</evidence>
<evidence type="ECO:0000259" key="3">
    <source>
        <dbReference type="PROSITE" id="PS50802"/>
    </source>
</evidence>
<dbReference type="CDD" id="cd22744">
    <property type="entry name" value="OTU"/>
    <property type="match status" value="1"/>
</dbReference>
<protein>
    <recommendedName>
        <fullName evidence="3">OTU domain-containing protein</fullName>
    </recommendedName>
</protein>
<accession>A0A6C0HB07</accession>
<dbReference type="PROSITE" id="PS50802">
    <property type="entry name" value="OTU"/>
    <property type="match status" value="1"/>
</dbReference>
<evidence type="ECO:0000256" key="2">
    <source>
        <dbReference type="SAM" id="MobiDB-lite"/>
    </source>
</evidence>
<proteinExistence type="predicted"/>
<dbReference type="InterPro" id="IPR003323">
    <property type="entry name" value="OTU_dom"/>
</dbReference>
<dbReference type="CDD" id="cd15457">
    <property type="entry name" value="NADAR"/>
    <property type="match status" value="1"/>
</dbReference>
<feature type="coiled-coil region" evidence="1">
    <location>
        <begin position="288"/>
        <end position="315"/>
    </location>
</feature>
<dbReference type="Gene3D" id="3.90.70.80">
    <property type="match status" value="1"/>
</dbReference>
<dbReference type="InterPro" id="IPR012816">
    <property type="entry name" value="NADAR"/>
</dbReference>
<dbReference type="SUPFAM" id="SSF143990">
    <property type="entry name" value="YbiA-like"/>
    <property type="match status" value="1"/>
</dbReference>
<feature type="domain" description="OTU" evidence="3">
    <location>
        <begin position="229"/>
        <end position="441"/>
    </location>
</feature>